<gene>
    <name evidence="5" type="ORF">CCR82_10045</name>
</gene>
<dbReference type="EMBL" id="NHSF01000059">
    <property type="protein sequence ID" value="MBK5930855.1"/>
    <property type="molecule type" value="Genomic_DNA"/>
</dbReference>
<dbReference type="GO" id="GO:0005829">
    <property type="term" value="C:cytosol"/>
    <property type="evidence" value="ECO:0007669"/>
    <property type="project" value="TreeGrafter"/>
</dbReference>
<evidence type="ECO:0000256" key="3">
    <source>
        <dbReference type="SAM" id="Coils"/>
    </source>
</evidence>
<evidence type="ECO:0000256" key="2">
    <source>
        <dbReference type="ARBA" id="ARBA00022729"/>
    </source>
</evidence>
<dbReference type="Proteomes" id="UP001296967">
    <property type="component" value="Unassembled WGS sequence"/>
</dbReference>
<dbReference type="InterPro" id="IPR024930">
    <property type="entry name" value="Skp_dom_sf"/>
</dbReference>
<reference evidence="5" key="1">
    <citation type="submission" date="2017-05" db="EMBL/GenBank/DDBJ databases">
        <authorList>
            <person name="Imhoff J.F."/>
            <person name="Rahn T."/>
            <person name="Kuenzel S."/>
            <person name="Neulinger S.C."/>
        </authorList>
    </citation>
    <scope>NUCLEOTIDE SEQUENCE</scope>
    <source>
        <strain evidence="5">DSM 4395</strain>
    </source>
</reference>
<dbReference type="GO" id="GO:0050821">
    <property type="term" value="P:protein stabilization"/>
    <property type="evidence" value="ECO:0007669"/>
    <property type="project" value="TreeGrafter"/>
</dbReference>
<dbReference type="Pfam" id="PF03938">
    <property type="entry name" value="OmpH"/>
    <property type="match status" value="1"/>
</dbReference>
<dbReference type="Gene3D" id="3.30.910.20">
    <property type="entry name" value="Skp domain"/>
    <property type="match status" value="1"/>
</dbReference>
<comment type="similarity">
    <text evidence="1">Belongs to the Skp family.</text>
</comment>
<protein>
    <recommendedName>
        <fullName evidence="7">OmpH family outer membrane protein</fullName>
    </recommendedName>
</protein>
<feature type="signal peptide" evidence="4">
    <location>
        <begin position="1"/>
        <end position="23"/>
    </location>
</feature>
<accession>A0AAJ0XGK0</accession>
<organism evidence="5 6">
    <name type="scientific">Halochromatium salexigens</name>
    <name type="common">Chromatium salexigens</name>
    <dbReference type="NCBI Taxonomy" id="49447"/>
    <lineage>
        <taxon>Bacteria</taxon>
        <taxon>Pseudomonadati</taxon>
        <taxon>Pseudomonadota</taxon>
        <taxon>Gammaproteobacteria</taxon>
        <taxon>Chromatiales</taxon>
        <taxon>Chromatiaceae</taxon>
        <taxon>Halochromatium</taxon>
    </lineage>
</organism>
<dbReference type="SMART" id="SM00935">
    <property type="entry name" value="OmpH"/>
    <property type="match status" value="1"/>
</dbReference>
<reference evidence="5" key="2">
    <citation type="journal article" date="2020" name="Microorganisms">
        <title>Osmotic Adaptation and Compatible Solute Biosynthesis of Phototrophic Bacteria as Revealed from Genome Analyses.</title>
        <authorList>
            <person name="Imhoff J.F."/>
            <person name="Rahn T."/>
            <person name="Kunzel S."/>
            <person name="Keller A."/>
            <person name="Neulinger S.C."/>
        </authorList>
    </citation>
    <scope>NUCLEOTIDE SEQUENCE</scope>
    <source>
        <strain evidence="5">DSM 4395</strain>
    </source>
</reference>
<evidence type="ECO:0000256" key="1">
    <source>
        <dbReference type="ARBA" id="ARBA00009091"/>
    </source>
</evidence>
<keyword evidence="2 4" id="KW-0732">Signal</keyword>
<dbReference type="AlphaFoldDB" id="A0AAJ0XGK0"/>
<dbReference type="PANTHER" id="PTHR35089:SF1">
    <property type="entry name" value="CHAPERONE PROTEIN SKP"/>
    <property type="match status" value="1"/>
</dbReference>
<dbReference type="SUPFAM" id="SSF111384">
    <property type="entry name" value="OmpH-like"/>
    <property type="match status" value="1"/>
</dbReference>
<sequence length="173" mass="19911">MLKRCWIASPLLALLLLAGTVNAEEPFRIAVIDPNRIVEESPQYEAARNLLSAEAQEREAELTSQQEDIARLETRLERDGALMRSDEVTRLRNDIRARERRLRYAQEELQADFALRQSDLRTKLVQQVEEVVEQVAKDNGFDLILSEGVVYASSRADISDEVIDRLKEVFEKR</sequence>
<evidence type="ECO:0000313" key="6">
    <source>
        <dbReference type="Proteomes" id="UP001296967"/>
    </source>
</evidence>
<keyword evidence="6" id="KW-1185">Reference proteome</keyword>
<dbReference type="InterPro" id="IPR005632">
    <property type="entry name" value="Chaperone_Skp"/>
</dbReference>
<comment type="caution">
    <text evidence="5">The sequence shown here is derived from an EMBL/GenBank/DDBJ whole genome shotgun (WGS) entry which is preliminary data.</text>
</comment>
<dbReference type="GO" id="GO:0051082">
    <property type="term" value="F:unfolded protein binding"/>
    <property type="evidence" value="ECO:0007669"/>
    <property type="project" value="InterPro"/>
</dbReference>
<dbReference type="PANTHER" id="PTHR35089">
    <property type="entry name" value="CHAPERONE PROTEIN SKP"/>
    <property type="match status" value="1"/>
</dbReference>
<feature type="chain" id="PRO_5042492377" description="OmpH family outer membrane protein" evidence="4">
    <location>
        <begin position="24"/>
        <end position="173"/>
    </location>
</feature>
<feature type="coiled-coil region" evidence="3">
    <location>
        <begin position="55"/>
        <end position="108"/>
    </location>
</feature>
<keyword evidence="3" id="KW-0175">Coiled coil</keyword>
<name>A0AAJ0XGK0_HALSE</name>
<evidence type="ECO:0000313" key="5">
    <source>
        <dbReference type="EMBL" id="MBK5930855.1"/>
    </source>
</evidence>
<evidence type="ECO:0000256" key="4">
    <source>
        <dbReference type="SAM" id="SignalP"/>
    </source>
</evidence>
<proteinExistence type="inferred from homology"/>
<evidence type="ECO:0008006" key="7">
    <source>
        <dbReference type="Google" id="ProtNLM"/>
    </source>
</evidence>